<dbReference type="Proteomes" id="UP000233524">
    <property type="component" value="Unassembled WGS sequence"/>
</dbReference>
<dbReference type="InParanoid" id="A0A2N3MZN2"/>
<name>A0A2N3MZN2_9PEZI</name>
<organism evidence="5 6">
    <name type="scientific">Lomentospora prolificans</name>
    <dbReference type="NCBI Taxonomy" id="41688"/>
    <lineage>
        <taxon>Eukaryota</taxon>
        <taxon>Fungi</taxon>
        <taxon>Dikarya</taxon>
        <taxon>Ascomycota</taxon>
        <taxon>Pezizomycotina</taxon>
        <taxon>Sordariomycetes</taxon>
        <taxon>Hypocreomycetidae</taxon>
        <taxon>Microascales</taxon>
        <taxon>Microascaceae</taxon>
        <taxon>Lomentospora</taxon>
    </lineage>
</organism>
<sequence length="143" mass="16120">METPSMIRPVAALVGWTFAMELWMYKTRLPALKGVRLPPTITKEEMNKSIPASIRWKADNYNHLHEAPTRFYAIALSLAVLQATSRVKDLAIENKIAWAYVGIRVAHSLVQALRNNIPLRFGLFALSEVTLVGLFGRLVYALK</sequence>
<keyword evidence="6" id="KW-1185">Reference proteome</keyword>
<dbReference type="Pfam" id="PF01124">
    <property type="entry name" value="MAPEG"/>
    <property type="match status" value="1"/>
</dbReference>
<evidence type="ECO:0008006" key="7">
    <source>
        <dbReference type="Google" id="ProtNLM"/>
    </source>
</evidence>
<accession>A0A2N3MZN2</accession>
<protein>
    <recommendedName>
        <fullName evidence="7">MAPEG family protein</fullName>
    </recommendedName>
</protein>
<keyword evidence="2" id="KW-0812">Transmembrane</keyword>
<proteinExistence type="predicted"/>
<dbReference type="Gene3D" id="1.20.120.550">
    <property type="entry name" value="Membrane associated eicosanoid/glutathione metabolism-like domain"/>
    <property type="match status" value="1"/>
</dbReference>
<dbReference type="EMBL" id="NLAX01001584">
    <property type="protein sequence ID" value="PKS05639.1"/>
    <property type="molecule type" value="Genomic_DNA"/>
</dbReference>
<comment type="caution">
    <text evidence="5">The sequence shown here is derived from an EMBL/GenBank/DDBJ whole genome shotgun (WGS) entry which is preliminary data.</text>
</comment>
<dbReference type="GO" id="GO:0016020">
    <property type="term" value="C:membrane"/>
    <property type="evidence" value="ECO:0007669"/>
    <property type="project" value="UniProtKB-SubCell"/>
</dbReference>
<evidence type="ECO:0000256" key="4">
    <source>
        <dbReference type="ARBA" id="ARBA00023136"/>
    </source>
</evidence>
<dbReference type="STRING" id="41688.A0A2N3MZN2"/>
<gene>
    <name evidence="5" type="ORF">jhhlp_008158</name>
</gene>
<dbReference type="SUPFAM" id="SSF161084">
    <property type="entry name" value="MAPEG domain-like"/>
    <property type="match status" value="1"/>
</dbReference>
<dbReference type="OrthoDB" id="4456959at2759"/>
<evidence type="ECO:0000256" key="2">
    <source>
        <dbReference type="ARBA" id="ARBA00022692"/>
    </source>
</evidence>
<evidence type="ECO:0000256" key="3">
    <source>
        <dbReference type="ARBA" id="ARBA00022989"/>
    </source>
</evidence>
<evidence type="ECO:0000256" key="1">
    <source>
        <dbReference type="ARBA" id="ARBA00004370"/>
    </source>
</evidence>
<dbReference type="AlphaFoldDB" id="A0A2N3MZN2"/>
<reference evidence="5 6" key="1">
    <citation type="journal article" date="2017" name="G3 (Bethesda)">
        <title>First Draft Genome Sequence of the Pathogenic Fungus Lomentospora prolificans (Formerly Scedosporium prolificans).</title>
        <authorList>
            <person name="Luo R."/>
            <person name="Zimin A."/>
            <person name="Workman R."/>
            <person name="Fan Y."/>
            <person name="Pertea G."/>
            <person name="Grossman N."/>
            <person name="Wear M.P."/>
            <person name="Jia B."/>
            <person name="Miller H."/>
            <person name="Casadevall A."/>
            <person name="Timp W."/>
            <person name="Zhang S.X."/>
            <person name="Salzberg S.L."/>
        </authorList>
    </citation>
    <scope>NUCLEOTIDE SEQUENCE [LARGE SCALE GENOMIC DNA]</scope>
    <source>
        <strain evidence="5 6">JHH-5317</strain>
    </source>
</reference>
<comment type="subcellular location">
    <subcellularLocation>
        <location evidence="1">Membrane</location>
    </subcellularLocation>
</comment>
<evidence type="ECO:0000313" key="5">
    <source>
        <dbReference type="EMBL" id="PKS05639.1"/>
    </source>
</evidence>
<keyword evidence="4" id="KW-0472">Membrane</keyword>
<dbReference type="InterPro" id="IPR023352">
    <property type="entry name" value="MAPEG-like_dom_sf"/>
</dbReference>
<evidence type="ECO:0000313" key="6">
    <source>
        <dbReference type="Proteomes" id="UP000233524"/>
    </source>
</evidence>
<keyword evidence="3" id="KW-1133">Transmembrane helix</keyword>
<dbReference type="InterPro" id="IPR001129">
    <property type="entry name" value="Membr-assoc_MAPEG"/>
</dbReference>
<dbReference type="VEuPathDB" id="FungiDB:jhhlp_008158"/>